<gene>
    <name evidence="1" type="ORF">BHLFYP23_01261</name>
</gene>
<protein>
    <submittedName>
        <fullName evidence="1">Uncharacterized protein</fullName>
    </submittedName>
</protein>
<dbReference type="AlphaFoldDB" id="A0A6N2QUT8"/>
<reference evidence="1" key="1">
    <citation type="submission" date="2019-11" db="EMBL/GenBank/DDBJ databases">
        <authorList>
            <person name="Feng L."/>
        </authorList>
    </citation>
    <scope>NUCLEOTIDE SEQUENCE</scope>
    <source>
        <strain evidence="1">BhanseniiLFYP23</strain>
    </source>
</reference>
<sequence length="127" mass="15107">MEQVSFFNRDNVLEQITFYSLCSTEDRKKILGELPMTFSDFRRFSLISDYLQLHAFHEMLWDLYSDIYLGDIFDLMEKCNTNHEDIPDMLSEAKQWLADFRAQAPNETVAFLLEKVFSRKLEAKTLF</sequence>
<evidence type="ECO:0000313" key="1">
    <source>
        <dbReference type="EMBL" id="VYS72293.1"/>
    </source>
</evidence>
<dbReference type="RefSeq" id="WP_003022338.1">
    <property type="nucleotide sequence ID" value="NZ_CACRSY010000004.1"/>
</dbReference>
<proteinExistence type="predicted"/>
<accession>A0A6N2QUT8</accession>
<dbReference type="EMBL" id="CACRSY010000004">
    <property type="protein sequence ID" value="VYS72293.1"/>
    <property type="molecule type" value="Genomic_DNA"/>
</dbReference>
<name>A0A6N2QUT8_BLAHA</name>
<organism evidence="1">
    <name type="scientific">Blautia hansenii</name>
    <name type="common">Ruminococcus hansenii</name>
    <dbReference type="NCBI Taxonomy" id="1322"/>
    <lineage>
        <taxon>Bacteria</taxon>
        <taxon>Bacillati</taxon>
        <taxon>Bacillota</taxon>
        <taxon>Clostridia</taxon>
        <taxon>Lachnospirales</taxon>
        <taxon>Lachnospiraceae</taxon>
        <taxon>Blautia</taxon>
    </lineage>
</organism>